<evidence type="ECO:0000256" key="2">
    <source>
        <dbReference type="SAM" id="MobiDB-lite"/>
    </source>
</evidence>
<dbReference type="OrthoDB" id="421226at2759"/>
<dbReference type="InParanoid" id="A0A0V0QXH4"/>
<dbReference type="InterPro" id="IPR018490">
    <property type="entry name" value="cNMP-bd_dom_sf"/>
</dbReference>
<reference evidence="4 5" key="1">
    <citation type="journal article" date="2015" name="Sci. Rep.">
        <title>Genome of the facultative scuticociliatosis pathogen Pseudocohnilembus persalinus provides insight into its virulence through horizontal gene transfer.</title>
        <authorList>
            <person name="Xiong J."/>
            <person name="Wang G."/>
            <person name="Cheng J."/>
            <person name="Tian M."/>
            <person name="Pan X."/>
            <person name="Warren A."/>
            <person name="Jiang C."/>
            <person name="Yuan D."/>
            <person name="Miao W."/>
        </authorList>
    </citation>
    <scope>NUCLEOTIDE SEQUENCE [LARGE SCALE GENOMIC DNA]</scope>
    <source>
        <strain evidence="4">36N120E</strain>
    </source>
</reference>
<proteinExistence type="predicted"/>
<feature type="transmembrane region" description="Helical" evidence="3">
    <location>
        <begin position="836"/>
        <end position="856"/>
    </location>
</feature>
<feature type="region of interest" description="Disordered" evidence="2">
    <location>
        <begin position="1460"/>
        <end position="1506"/>
    </location>
</feature>
<dbReference type="Gene3D" id="1.10.287.630">
    <property type="entry name" value="Helix hairpin bin"/>
    <property type="match status" value="1"/>
</dbReference>
<organism evidence="4 5">
    <name type="scientific">Pseudocohnilembus persalinus</name>
    <name type="common">Ciliate</name>
    <dbReference type="NCBI Taxonomy" id="266149"/>
    <lineage>
        <taxon>Eukaryota</taxon>
        <taxon>Sar</taxon>
        <taxon>Alveolata</taxon>
        <taxon>Ciliophora</taxon>
        <taxon>Intramacronucleata</taxon>
        <taxon>Oligohymenophorea</taxon>
        <taxon>Scuticociliatia</taxon>
        <taxon>Philasterida</taxon>
        <taxon>Pseudocohnilembidae</taxon>
        <taxon>Pseudocohnilembus</taxon>
    </lineage>
</organism>
<dbReference type="PANTHER" id="PTHR45689">
    <property type="entry name" value="I[[H]] CHANNEL, ISOFORM E"/>
    <property type="match status" value="1"/>
</dbReference>
<dbReference type="SUPFAM" id="SSF51206">
    <property type="entry name" value="cAMP-binding domain-like"/>
    <property type="match status" value="1"/>
</dbReference>
<dbReference type="GO" id="GO:0035725">
    <property type="term" value="P:sodium ion transmembrane transport"/>
    <property type="evidence" value="ECO:0007669"/>
    <property type="project" value="TreeGrafter"/>
</dbReference>
<dbReference type="InterPro" id="IPR051413">
    <property type="entry name" value="K/Na_HCN_channel"/>
</dbReference>
<evidence type="ECO:0000256" key="3">
    <source>
        <dbReference type="SAM" id="Phobius"/>
    </source>
</evidence>
<dbReference type="CDD" id="cd00038">
    <property type="entry name" value="CAP_ED"/>
    <property type="match status" value="1"/>
</dbReference>
<dbReference type="InterPro" id="IPR000595">
    <property type="entry name" value="cNMP-bd_dom"/>
</dbReference>
<keyword evidence="3" id="KW-0472">Membrane</keyword>
<feature type="compositionally biased region" description="Acidic residues" evidence="2">
    <location>
        <begin position="1420"/>
        <end position="1430"/>
    </location>
</feature>
<dbReference type="Gene3D" id="1.10.287.70">
    <property type="match status" value="1"/>
</dbReference>
<name>A0A0V0QXH4_PSEPJ</name>
<feature type="transmembrane region" description="Helical" evidence="3">
    <location>
        <begin position="650"/>
        <end position="669"/>
    </location>
</feature>
<feature type="compositionally biased region" description="Polar residues" evidence="2">
    <location>
        <begin position="1478"/>
        <end position="1493"/>
    </location>
</feature>
<dbReference type="GO" id="GO:0098855">
    <property type="term" value="C:HCN channel complex"/>
    <property type="evidence" value="ECO:0007669"/>
    <property type="project" value="TreeGrafter"/>
</dbReference>
<feature type="region of interest" description="Disordered" evidence="2">
    <location>
        <begin position="1404"/>
        <end position="1442"/>
    </location>
</feature>
<sequence>MEESEKLETEDNLISLPSTQRKLKQYSQNNDQYDNFQNKDIKINDINDCNQNKFKDFNKNKNNSNKNVIRQDFQKEIYDYGIQNEGGKNQFFNNYSIKVPKTIQLINESQNFSQFGLESYRENKNLLNINSNFSKLSGSQTGIQNSSQSYVQPKQLKNSKIKAKDLDNLNSNIIYEEEKNISFQENKDDNVNKQQQYQQYLQKNNSFIKENEQSINKNQMNISLCSQNQSSNDIQTVCTKEVDSSTQNQNKQNSGSKMNLVKNQNKEIKKKLDLIDFNDEDQNQDDIIKQQQNENEKQNKQIQMPKLQFQFNDEIQNEFYDFPSIQNEGEQVQNLKQNLNKEKFQKMGQETSKNNPTIQIKKISNDIKNQEKIELNSSEQRKNFTLRSNTCQIKQNQLQTENSQVLQKINNKFNSAIMKSVPDRENSINQSAVQEQLKEVQKNKLMQQNLIIEKQKQEKEKLLKIKLQKQKIANKVFQVYQIKQFMRYIQEKLNAYKVLHLQNKHFKLIKEFPIKSQEILQFQEKFGKKKIFESIEPSKQNEKGENGSQNENDVVQKFEEDHYYKNYFQENQNKQKQNEESLNFKQKLMKKWLNIQNRKIIWKLLKKLPDIHPESTFALLVQLFFFVFITSSIFFINMNHFFGMEFSTQPYYNSFLIILFMALLGEILFKLKKAIIVEGKTQTDNQKIFKKYKENTFYPDLLCCILVLICIAKQQQDDLFDDVIESLYYIKIYSLFKTVQDIEYIMFMKGVPFHIIQLLKTYGFISILLHFISCFWLLLNTAEIKYGAEDTWLQKNEFESQNWYFKYTQSYFWATCLLMLIGVGGERWIERQYQNIILFITVGLFAYILEVISQIIQDISKDKLQYQRDMETINKYMGGKNLDIQTQVLVRQQLEYCYSSIQEINVNQEAQKILKNLPDYLSQKINTQINHSISQKFRQLQLNFSSKAIEKLLKSPQAMQEISFVQQDVILNPKQKDNHLYLYLVLSGQGHIFGEEQFFTGQQPNFYAKSISFSNICRIQRQGFLDIISQIPQDYETFCYIKDMINERGITKQYKLNCHICQSFYHCTEKCSYVLFRPNKYRVGLISQQQNNMTQERQRLLTNKFYEQQQFRESFIQFQMAENQIIITNDMFQNSQEDIQLINENSLQQENSLDYQSSVTTYPNQSPINRNEYENQFAQNNQNKNAQNQSKINLQPSNQNLQIKPVLQYEQIGTFTENFTTKFQQITRQLDLIKESIQDLNILEQQGKNLQQQGQQLQDNISFQNGQFQNENHEKTEFSQESLQEDQFFIDFDVLKNFNIYYPNYNFKNVKLKIQKKENKKKEERFKMFYEMQKRKQLREINTNNKSMNYIMESSDYNEDSDEEYRKIEGMVEDFQENNQQYIQELQESQESVYVREALLKLEKQRKKKKQTDQNKVIEEDSEGMEEQGSQEELQSQREQQFNPLDYIAKELKNLKRERENQFPQLNPQNHLDIKSNLKMQNIQMNENQNFNQSDSSSSKSSSSSQ</sequence>
<feature type="compositionally biased region" description="Low complexity" evidence="2">
    <location>
        <begin position="1431"/>
        <end position="1441"/>
    </location>
</feature>
<dbReference type="Proteomes" id="UP000054937">
    <property type="component" value="Unassembled WGS sequence"/>
</dbReference>
<evidence type="ECO:0000256" key="1">
    <source>
        <dbReference type="SAM" id="Coils"/>
    </source>
</evidence>
<feature type="coiled-coil region" evidence="1">
    <location>
        <begin position="1233"/>
        <end position="1260"/>
    </location>
</feature>
<dbReference type="PANTHER" id="PTHR45689:SF5">
    <property type="entry name" value="I[[H]] CHANNEL, ISOFORM E"/>
    <property type="match status" value="1"/>
</dbReference>
<dbReference type="InterPro" id="IPR014710">
    <property type="entry name" value="RmlC-like_jellyroll"/>
</dbReference>
<keyword evidence="5" id="KW-1185">Reference proteome</keyword>
<dbReference type="SUPFAM" id="SSF81324">
    <property type="entry name" value="Voltage-gated potassium channels"/>
    <property type="match status" value="1"/>
</dbReference>
<keyword evidence="1" id="KW-0175">Coiled coil</keyword>
<dbReference type="Gene3D" id="2.60.120.10">
    <property type="entry name" value="Jelly Rolls"/>
    <property type="match status" value="1"/>
</dbReference>
<feature type="transmembrane region" description="Helical" evidence="3">
    <location>
        <begin position="616"/>
        <end position="638"/>
    </location>
</feature>
<dbReference type="GO" id="GO:0005249">
    <property type="term" value="F:voltage-gated potassium channel activity"/>
    <property type="evidence" value="ECO:0007669"/>
    <property type="project" value="TreeGrafter"/>
</dbReference>
<feature type="region of interest" description="Disordered" evidence="2">
    <location>
        <begin position="239"/>
        <end position="262"/>
    </location>
</feature>
<keyword evidence="3" id="KW-0812">Transmembrane</keyword>
<dbReference type="GO" id="GO:0003254">
    <property type="term" value="P:regulation of membrane depolarization"/>
    <property type="evidence" value="ECO:0007669"/>
    <property type="project" value="TreeGrafter"/>
</dbReference>
<feature type="compositionally biased region" description="Low complexity" evidence="2">
    <location>
        <begin position="1494"/>
        <end position="1506"/>
    </location>
</feature>
<protein>
    <submittedName>
        <fullName evidence="4">Cyclic nucleotide-binding protein</fullName>
    </submittedName>
</protein>
<evidence type="ECO:0000313" key="5">
    <source>
        <dbReference type="Proteomes" id="UP000054937"/>
    </source>
</evidence>
<feature type="transmembrane region" description="Helical" evidence="3">
    <location>
        <begin position="759"/>
        <end position="779"/>
    </location>
</feature>
<accession>A0A0V0QXH4</accession>
<evidence type="ECO:0000313" key="4">
    <source>
        <dbReference type="EMBL" id="KRX06765.1"/>
    </source>
</evidence>
<gene>
    <name evidence="4" type="ORF">PPERSA_09167</name>
</gene>
<dbReference type="EMBL" id="LDAU01000092">
    <property type="protein sequence ID" value="KRX06765.1"/>
    <property type="molecule type" value="Genomic_DNA"/>
</dbReference>
<comment type="caution">
    <text evidence="4">The sequence shown here is derived from an EMBL/GenBank/DDBJ whole genome shotgun (WGS) entry which is preliminary data.</text>
</comment>
<keyword evidence="3" id="KW-1133">Transmembrane helix</keyword>